<reference evidence="2 3" key="1">
    <citation type="submission" date="2020-01" db="EMBL/GenBank/DDBJ databases">
        <title>Identification and distribution of gene clusters putatively required for synthesis of sphingolipid metabolism inhibitors in phylogenetically diverse species of the filamentous fungus Fusarium.</title>
        <authorList>
            <person name="Kim H.-S."/>
            <person name="Busman M."/>
            <person name="Brown D.W."/>
            <person name="Divon H."/>
            <person name="Uhlig S."/>
            <person name="Proctor R.H."/>
        </authorList>
    </citation>
    <scope>NUCLEOTIDE SEQUENCE [LARGE SCALE GENOMIC DNA]</scope>
    <source>
        <strain evidence="2 3">NRRL 20459</strain>
    </source>
</reference>
<evidence type="ECO:0000256" key="1">
    <source>
        <dbReference type="SAM" id="Phobius"/>
    </source>
</evidence>
<feature type="transmembrane region" description="Helical" evidence="1">
    <location>
        <begin position="46"/>
        <end position="67"/>
    </location>
</feature>
<keyword evidence="3" id="KW-1185">Reference proteome</keyword>
<protein>
    <submittedName>
        <fullName evidence="2">Uncharacterized protein</fullName>
    </submittedName>
</protein>
<name>A0A8H4LDV7_9HYPO</name>
<keyword evidence="1" id="KW-0812">Transmembrane</keyword>
<dbReference type="OrthoDB" id="3692311at2759"/>
<keyword evidence="1" id="KW-1133">Transmembrane helix</keyword>
<dbReference type="EMBL" id="JAADYS010000991">
    <property type="protein sequence ID" value="KAF4465714.1"/>
    <property type="molecule type" value="Genomic_DNA"/>
</dbReference>
<gene>
    <name evidence="2" type="ORF">FALBO_7443</name>
</gene>
<feature type="transmembrane region" description="Helical" evidence="1">
    <location>
        <begin position="557"/>
        <end position="579"/>
    </location>
</feature>
<proteinExistence type="predicted"/>
<keyword evidence="1" id="KW-0472">Membrane</keyword>
<accession>A0A8H4LDV7</accession>
<organism evidence="2 3">
    <name type="scientific">Fusarium albosuccineum</name>
    <dbReference type="NCBI Taxonomy" id="1237068"/>
    <lineage>
        <taxon>Eukaryota</taxon>
        <taxon>Fungi</taxon>
        <taxon>Dikarya</taxon>
        <taxon>Ascomycota</taxon>
        <taxon>Pezizomycotina</taxon>
        <taxon>Sordariomycetes</taxon>
        <taxon>Hypocreomycetidae</taxon>
        <taxon>Hypocreales</taxon>
        <taxon>Nectriaceae</taxon>
        <taxon>Fusarium</taxon>
        <taxon>Fusarium decemcellulare species complex</taxon>
    </lineage>
</organism>
<feature type="transmembrane region" description="Helical" evidence="1">
    <location>
        <begin position="138"/>
        <end position="156"/>
    </location>
</feature>
<feature type="transmembrane region" description="Helical" evidence="1">
    <location>
        <begin position="87"/>
        <end position="108"/>
    </location>
</feature>
<sequence length="660" mass="72318">MERQSYELLHLGTPAELENKPKDDKVAWPPEPRPLPQSFWASSLRVAAFAPLLLLPIPFAVLLRLIFRLDGQPLSQHGSDVFQGMGLASTLWPIAFAAVLGSLARTVALYKAEKGTNLGTLGVLLGSQTLMSTLTNAFALRILSFWVVLLCSLWALSPVGGQAVLRAVHVTSNIEVRDYDLVYSPAADIGIPFNRLLWESAGAYSSIGIRRAVFGAALCAPNSLGQAANGSSEFFNESMRQIGGTVTASLLARTDLWGNVRVPQLASLPGYSSTKPHKWVDVPTDQLVTYESLIGIPFRGLPVESPGNFTVQISATYVTLEWLLDNPGILYTYSRENITEYMAPDRTSGGSQVYMDAPNATGGFNFSAQSINSTGPVTRGTFVFGTNIKSTICDMYHVYVDVDVSCERLTALERMTCRANRARRSLSHPVYKPDDQFLPTNNGHSRFFAELPWLAPSGRIGSTTLMESYLADPSNSIGRSQVPIYFWDWITTDYSKLPMPVFAERLAIVINTALRVSWSPYAVLNFEALNITDERSRYGNTTGPFTTTTELYRIRGVWMALSTLSLVIMFSAAAANLGLRLMIQAPDFLTHVAALTRDSKHMDVAPGGSTLSGDERARLLKDLPLKIMDIEPDDAVGYIALSDKPHHGSGELGNTGRIYR</sequence>
<dbReference type="AlphaFoldDB" id="A0A8H4LDV7"/>
<dbReference type="Proteomes" id="UP000554235">
    <property type="component" value="Unassembled WGS sequence"/>
</dbReference>
<evidence type="ECO:0000313" key="2">
    <source>
        <dbReference type="EMBL" id="KAF4465714.1"/>
    </source>
</evidence>
<evidence type="ECO:0000313" key="3">
    <source>
        <dbReference type="Proteomes" id="UP000554235"/>
    </source>
</evidence>
<comment type="caution">
    <text evidence="2">The sequence shown here is derived from an EMBL/GenBank/DDBJ whole genome shotgun (WGS) entry which is preliminary data.</text>
</comment>